<dbReference type="AlphaFoldDB" id="A0A4Y8Q7J3"/>
<evidence type="ECO:0000256" key="2">
    <source>
        <dbReference type="RuleBase" id="RU364082"/>
    </source>
</evidence>
<name>A0A4Y8Q7J3_9BACL</name>
<dbReference type="PANTHER" id="PTHR10491:SF4">
    <property type="entry name" value="METHIONINE ADENOSYLTRANSFERASE 2 SUBUNIT BETA"/>
    <property type="match status" value="1"/>
</dbReference>
<comment type="function">
    <text evidence="2">Catalyzes the reduction of dTDP-6-deoxy-L-lyxo-4-hexulose to yield dTDP-L-rhamnose.</text>
</comment>
<dbReference type="InterPro" id="IPR029903">
    <property type="entry name" value="RmlD-like-bd"/>
</dbReference>
<sequence>MRIAVTGASGQLGRDVLESLQRAQHEVIGLSRTELDITDLQACRTCLQAIRPEAIIHCAAHTAVDLAESETDLAYSVNAWGTRNIAVAAEAISAKVVYISTDYVFDGTATTPYTEFDATFPQSVYGKSKLAGEQLLQSLCSRYFIVRTSWVFGKHGANFVKTMLMLGRTKDRLQVVHDQFGSPTYTIDLAAFLGELVQTERYGIYHASNTGSCSWYEFAQEIFKQAAVPVEVEPCTTEQFSRPAPRPRFSVMNHMAIRTNGFSEMRPWPEAVSAFLRELGES</sequence>
<dbReference type="RefSeq" id="WP_134751411.1">
    <property type="nucleotide sequence ID" value="NZ_MYFO02000005.1"/>
</dbReference>
<dbReference type="NCBIfam" id="TIGR01214">
    <property type="entry name" value="rmlD"/>
    <property type="match status" value="1"/>
</dbReference>
<protein>
    <recommendedName>
        <fullName evidence="2">dTDP-4-dehydrorhamnose reductase</fullName>
        <ecNumber evidence="2">1.1.1.133</ecNumber>
    </recommendedName>
</protein>
<dbReference type="SUPFAM" id="SSF51735">
    <property type="entry name" value="NAD(P)-binding Rossmann-fold domains"/>
    <property type="match status" value="1"/>
</dbReference>
<reference evidence="4 5" key="1">
    <citation type="submission" date="2017-03" db="EMBL/GenBank/DDBJ databases">
        <title>Isolation of Levoglucosan Utilizing Bacteria.</title>
        <authorList>
            <person name="Arya A.S."/>
        </authorList>
    </citation>
    <scope>NUCLEOTIDE SEQUENCE [LARGE SCALE GENOMIC DNA]</scope>
    <source>
        <strain evidence="4 5">MEC069</strain>
    </source>
</reference>
<dbReference type="GO" id="GO:0019305">
    <property type="term" value="P:dTDP-rhamnose biosynthetic process"/>
    <property type="evidence" value="ECO:0007669"/>
    <property type="project" value="UniProtKB-UniPathway"/>
</dbReference>
<dbReference type="UniPathway" id="UPA00124"/>
<dbReference type="InterPro" id="IPR036291">
    <property type="entry name" value="NAD(P)-bd_dom_sf"/>
</dbReference>
<dbReference type="GO" id="GO:0008831">
    <property type="term" value="F:dTDP-4-dehydrorhamnose reductase activity"/>
    <property type="evidence" value="ECO:0007669"/>
    <property type="project" value="UniProtKB-EC"/>
</dbReference>
<keyword evidence="5" id="KW-1185">Reference proteome</keyword>
<dbReference type="Gene3D" id="3.40.50.720">
    <property type="entry name" value="NAD(P)-binding Rossmann-like Domain"/>
    <property type="match status" value="1"/>
</dbReference>
<dbReference type="GO" id="GO:0005829">
    <property type="term" value="C:cytosol"/>
    <property type="evidence" value="ECO:0007669"/>
    <property type="project" value="TreeGrafter"/>
</dbReference>
<dbReference type="Gene3D" id="3.90.25.10">
    <property type="entry name" value="UDP-galactose 4-epimerase, domain 1"/>
    <property type="match status" value="1"/>
</dbReference>
<dbReference type="Proteomes" id="UP000298246">
    <property type="component" value="Unassembled WGS sequence"/>
</dbReference>
<comment type="similarity">
    <text evidence="1 2">Belongs to the dTDP-4-dehydrorhamnose reductase family.</text>
</comment>
<evidence type="ECO:0000313" key="5">
    <source>
        <dbReference type="Proteomes" id="UP000298246"/>
    </source>
</evidence>
<evidence type="ECO:0000256" key="1">
    <source>
        <dbReference type="ARBA" id="ARBA00010944"/>
    </source>
</evidence>
<dbReference type="PANTHER" id="PTHR10491">
    <property type="entry name" value="DTDP-4-DEHYDRORHAMNOSE REDUCTASE"/>
    <property type="match status" value="1"/>
</dbReference>
<feature type="domain" description="RmlD-like substrate binding" evidence="3">
    <location>
        <begin position="1"/>
        <end position="279"/>
    </location>
</feature>
<keyword evidence="2" id="KW-0560">Oxidoreductase</keyword>
<evidence type="ECO:0000313" key="4">
    <source>
        <dbReference type="EMBL" id="TFE89329.1"/>
    </source>
</evidence>
<proteinExistence type="inferred from homology"/>
<organism evidence="4 5">
    <name type="scientific">Paenibacillus athensensis</name>
    <dbReference type="NCBI Taxonomy" id="1967502"/>
    <lineage>
        <taxon>Bacteria</taxon>
        <taxon>Bacillati</taxon>
        <taxon>Bacillota</taxon>
        <taxon>Bacilli</taxon>
        <taxon>Bacillales</taxon>
        <taxon>Paenibacillaceae</taxon>
        <taxon>Paenibacillus</taxon>
    </lineage>
</organism>
<dbReference type="CDD" id="cd05254">
    <property type="entry name" value="dTDP_HR_like_SDR_e"/>
    <property type="match status" value="1"/>
</dbReference>
<dbReference type="InterPro" id="IPR005913">
    <property type="entry name" value="dTDP_dehydrorham_reduct"/>
</dbReference>
<comment type="caution">
    <text evidence="4">The sequence shown here is derived from an EMBL/GenBank/DDBJ whole genome shotgun (WGS) entry which is preliminary data.</text>
</comment>
<evidence type="ECO:0000259" key="3">
    <source>
        <dbReference type="Pfam" id="PF04321"/>
    </source>
</evidence>
<dbReference type="OrthoDB" id="9803892at2"/>
<dbReference type="EC" id="1.1.1.133" evidence="2"/>
<gene>
    <name evidence="4" type="ORF">B5M42_07705</name>
</gene>
<accession>A0A4Y8Q7J3</accession>
<dbReference type="Pfam" id="PF04321">
    <property type="entry name" value="RmlD_sub_bind"/>
    <property type="match status" value="1"/>
</dbReference>
<comment type="pathway">
    <text evidence="2">Carbohydrate biosynthesis; dTDP-L-rhamnose biosynthesis.</text>
</comment>
<keyword evidence="2" id="KW-0521">NADP</keyword>
<dbReference type="EMBL" id="MYFO01000007">
    <property type="protein sequence ID" value="TFE89329.1"/>
    <property type="molecule type" value="Genomic_DNA"/>
</dbReference>